<gene>
    <name evidence="2 4" type="primary">Bm17994</name>
    <name evidence="2" type="ORF">BM_BM17994</name>
</gene>
<dbReference type="KEGG" id="bmy:BM_BM17994"/>
<evidence type="ECO:0000313" key="2">
    <source>
        <dbReference type="EMBL" id="VIO88246.1"/>
    </source>
</evidence>
<keyword evidence="3" id="KW-1185">Reference proteome</keyword>
<evidence type="ECO:0000313" key="4">
    <source>
        <dbReference type="WBParaSite" id="Bm17994.1"/>
    </source>
</evidence>
<dbReference type="AlphaFoldDB" id="A0A4E9EX04"/>
<reference evidence="3" key="1">
    <citation type="journal article" date="2007" name="Science">
        <title>Draft genome of the filarial nematode parasite Brugia malayi.</title>
        <authorList>
            <person name="Ghedin E."/>
            <person name="Wang S."/>
            <person name="Spiro D."/>
            <person name="Caler E."/>
            <person name="Zhao Q."/>
            <person name="Crabtree J."/>
            <person name="Allen J.E."/>
            <person name="Delcher A.L."/>
            <person name="Guiliano D.B."/>
            <person name="Miranda-Saavedra D."/>
            <person name="Angiuoli S.V."/>
            <person name="Creasy T."/>
            <person name="Amedeo P."/>
            <person name="Haas B."/>
            <person name="El-Sayed N.M."/>
            <person name="Wortman J.R."/>
            <person name="Feldblyum T."/>
            <person name="Tallon L."/>
            <person name="Schatz M."/>
            <person name="Shumway M."/>
            <person name="Koo H."/>
            <person name="Salzberg S.L."/>
            <person name="Schobel S."/>
            <person name="Pertea M."/>
            <person name="Pop M."/>
            <person name="White O."/>
            <person name="Barton G.J."/>
            <person name="Carlow C.K."/>
            <person name="Crawford M.J."/>
            <person name="Daub J."/>
            <person name="Dimmic M.W."/>
            <person name="Estes C.F."/>
            <person name="Foster J.M."/>
            <person name="Ganatra M."/>
            <person name="Gregory W.F."/>
            <person name="Johnson N.M."/>
            <person name="Jin J."/>
            <person name="Komuniecki R."/>
            <person name="Korf I."/>
            <person name="Kumar S."/>
            <person name="Laney S."/>
            <person name="Li B.W."/>
            <person name="Li W."/>
            <person name="Lindblom T.H."/>
            <person name="Lustigman S."/>
            <person name="Ma D."/>
            <person name="Maina C.V."/>
            <person name="Martin D.M."/>
            <person name="McCarter J.P."/>
            <person name="McReynolds L."/>
            <person name="Mitreva M."/>
            <person name="Nutman T.B."/>
            <person name="Parkinson J."/>
            <person name="Peregrin-Alvarez J.M."/>
            <person name="Poole C."/>
            <person name="Ren Q."/>
            <person name="Saunders L."/>
            <person name="Sluder A.E."/>
            <person name="Smith K."/>
            <person name="Stanke M."/>
            <person name="Unnasch T.R."/>
            <person name="Ware J."/>
            <person name="Wei A.D."/>
            <person name="Weil G."/>
            <person name="Williams D.J."/>
            <person name="Zhang Y."/>
            <person name="Williams S.A."/>
            <person name="Fraser-Liggett C."/>
            <person name="Slatko B."/>
            <person name="Blaxter M.L."/>
            <person name="Scott A.L."/>
        </authorList>
    </citation>
    <scope>NUCLEOTIDE SEQUENCE</scope>
    <source>
        <strain evidence="3">FR3</strain>
    </source>
</reference>
<accession>A0A4E9EX04</accession>
<dbReference type="EMBL" id="CAAKNF010000196">
    <property type="protein sequence ID" value="VIO88246.1"/>
    <property type="molecule type" value="Genomic_DNA"/>
</dbReference>
<feature type="region of interest" description="Disordered" evidence="1">
    <location>
        <begin position="1"/>
        <end position="29"/>
    </location>
</feature>
<evidence type="ECO:0000256" key="1">
    <source>
        <dbReference type="SAM" id="MobiDB-lite"/>
    </source>
</evidence>
<dbReference type="GeneID" id="6095064"/>
<dbReference type="WBParaSite" id="Bm17994.1">
    <property type="protein sequence ID" value="Bm17994.1"/>
    <property type="gene ID" value="WBGene00269136"/>
</dbReference>
<protein>
    <submittedName>
        <fullName evidence="2 4">Uncharacterized protein</fullName>
    </submittedName>
</protein>
<organism evidence="2">
    <name type="scientific">Brugia malayi</name>
    <name type="common">Filarial nematode worm</name>
    <dbReference type="NCBI Taxonomy" id="6279"/>
    <lineage>
        <taxon>Eukaryota</taxon>
        <taxon>Metazoa</taxon>
        <taxon>Ecdysozoa</taxon>
        <taxon>Nematoda</taxon>
        <taxon>Chromadorea</taxon>
        <taxon>Rhabditida</taxon>
        <taxon>Spirurina</taxon>
        <taxon>Spiruromorpha</taxon>
        <taxon>Filarioidea</taxon>
        <taxon>Onchocercidae</taxon>
        <taxon>Brugia</taxon>
    </lineage>
</organism>
<name>A0A4E9EX04_BRUMA</name>
<reference evidence="4" key="3">
    <citation type="submission" date="2019-12" db="UniProtKB">
        <authorList>
            <consortium name="WormBaseParasite"/>
        </authorList>
    </citation>
    <scope>IDENTIFICATION</scope>
</reference>
<dbReference type="RefSeq" id="XP_001891617.1">
    <property type="nucleotide sequence ID" value="XM_001891582.1"/>
</dbReference>
<evidence type="ECO:0000313" key="3">
    <source>
        <dbReference type="Proteomes" id="UP000006672"/>
    </source>
</evidence>
<dbReference type="Proteomes" id="UP000006672">
    <property type="component" value="Unassembled WGS sequence"/>
</dbReference>
<dbReference type="CTD" id="6095064"/>
<accession>A0A5S6PEV3</accession>
<proteinExistence type="predicted"/>
<sequence length="89" mass="10219">MNWKGEMPRKKWRKTPHLRSQNLMKRQSTEEPVESVCEFVLKTKTVLAIQESLATATPDEFHLGISGVAPKELQVPQAEPYTMVPRTKK</sequence>
<reference evidence="2" key="2">
    <citation type="submission" date="2019-04" db="EMBL/GenBank/DDBJ databases">
        <authorList>
            <person name="Howe K."/>
            <person name="Paulini M."/>
            <person name="Williams G."/>
        </authorList>
    </citation>
    <scope>NUCLEOTIDE SEQUENCE [LARGE SCALE GENOMIC DNA]</scope>
    <source>
        <strain evidence="2">FR3</strain>
    </source>
</reference>